<dbReference type="GO" id="GO:0006048">
    <property type="term" value="P:UDP-N-acetylglucosamine biosynthetic process"/>
    <property type="evidence" value="ECO:0007669"/>
    <property type="project" value="TreeGrafter"/>
</dbReference>
<evidence type="ECO:0000256" key="3">
    <source>
        <dbReference type="ARBA" id="ARBA00012457"/>
    </source>
</evidence>
<evidence type="ECO:0000256" key="5">
    <source>
        <dbReference type="ARBA" id="ARBA00022695"/>
    </source>
</evidence>
<comment type="pathway">
    <text evidence="1">Nucleotide-sugar biosynthesis; UDP-N-acetyl-alpha-D-glucosamine biosynthesis; UDP-N-acetyl-alpha-D-glucosamine from N-acetyl-alpha-D-glucosamine 1-phosphate: step 1/1.</text>
</comment>
<dbReference type="EC" id="2.7.7.23" evidence="3"/>
<dbReference type="InterPro" id="IPR002618">
    <property type="entry name" value="UDPGP_fam"/>
</dbReference>
<protein>
    <recommendedName>
        <fullName evidence="3">UDP-N-acetylglucosamine diphosphorylase</fullName>
        <ecNumber evidence="3">2.7.7.23</ecNumber>
    </recommendedName>
</protein>
<dbReference type="Proteomes" id="UP000717515">
    <property type="component" value="Unassembled WGS sequence"/>
</dbReference>
<dbReference type="InterPro" id="IPR039741">
    <property type="entry name" value="UDP-sugar_pyrophosphorylase"/>
</dbReference>
<dbReference type="CDD" id="cd04193">
    <property type="entry name" value="UDPGlcNAc_PPase"/>
    <property type="match status" value="1"/>
</dbReference>
<evidence type="ECO:0000256" key="2">
    <source>
        <dbReference type="ARBA" id="ARBA00010401"/>
    </source>
</evidence>
<accession>A0A9P8A8J7</accession>
<dbReference type="Pfam" id="PF01704">
    <property type="entry name" value="UDPGP"/>
    <property type="match status" value="1"/>
</dbReference>
<dbReference type="SUPFAM" id="SSF53448">
    <property type="entry name" value="Nucleotide-diphospho-sugar transferases"/>
    <property type="match status" value="1"/>
</dbReference>
<dbReference type="Gene3D" id="3.90.550.10">
    <property type="entry name" value="Spore Coat Polysaccharide Biosynthesis Protein SpsA, Chain A"/>
    <property type="match status" value="1"/>
</dbReference>
<keyword evidence="4" id="KW-0808">Transferase</keyword>
<comment type="caution">
    <text evidence="7">The sequence shown here is derived from an EMBL/GenBank/DDBJ whole genome shotgun (WGS) entry which is preliminary data.</text>
</comment>
<evidence type="ECO:0000313" key="8">
    <source>
        <dbReference type="Proteomes" id="UP000717515"/>
    </source>
</evidence>
<evidence type="ECO:0000313" key="7">
    <source>
        <dbReference type="EMBL" id="KAG9324314.1"/>
    </source>
</evidence>
<organism evidence="7 8">
    <name type="scientific">Mortierella alpina</name>
    <name type="common">Oleaginous fungus</name>
    <name type="synonym">Mortierella renispora</name>
    <dbReference type="NCBI Taxonomy" id="64518"/>
    <lineage>
        <taxon>Eukaryota</taxon>
        <taxon>Fungi</taxon>
        <taxon>Fungi incertae sedis</taxon>
        <taxon>Mucoromycota</taxon>
        <taxon>Mortierellomycotina</taxon>
        <taxon>Mortierellomycetes</taxon>
        <taxon>Mortierellales</taxon>
        <taxon>Mortierellaceae</taxon>
        <taxon>Mortierella</taxon>
    </lineage>
</organism>
<evidence type="ECO:0000256" key="6">
    <source>
        <dbReference type="ARBA" id="ARBA00048493"/>
    </source>
</evidence>
<evidence type="ECO:0000256" key="1">
    <source>
        <dbReference type="ARBA" id="ARBA00005208"/>
    </source>
</evidence>
<dbReference type="PANTHER" id="PTHR11952:SF2">
    <property type="entry name" value="LD24639P"/>
    <property type="match status" value="1"/>
</dbReference>
<name>A0A9P8A8J7_MORAP</name>
<sequence length="536" mass="59080">MIAATTPLSIQTPKPFDTLSSSASTLSPSLTLAELKARYQAAGQSHLLTYYDTLTPKEQAALLSQLSSLNVERVNRIHTRATTCPSPLLENQSVFLAPLPEECFDSMLEAAPERIQEWETLGLKQIAQNKVGVILLAGGQGTRLGSSAPKGCYDIHLPSTKSLFQIQAERIRRLQVLAEEYQQQQQPPQGQQQQGQEVVIPWYVMTSGPTREATVQFFEENLYFGLDRANVVFFEQGTLPCLTFDGKIMMESKSQIAVAPDGNGGVYAALRETGVLADMASRKVEYLHAYCVDNCLVRVADPVFIGYCVQKNADCGAKVVRKKSWDEPVGVVCLRNSAFNVVEYSEIDEEVAQRRNDRNGQLAFGAGNIANHFYTLDFLNKVASESFEGGLEYHIARKKIKCIDFSTGEVAAPLKVNGMKLEMFVFDVFPFTKRMAVFEVDRLDEFSPLKNAPGSGQDCPETSRRDILQQHVRFIENAGGEVVVGETDEPLEGAPTLEISPLVTYSGEGLNAIVAGKTIKTPVTIASLEDLKRVVY</sequence>
<dbReference type="GO" id="GO:0003977">
    <property type="term" value="F:UDP-N-acetylglucosamine diphosphorylase activity"/>
    <property type="evidence" value="ECO:0007669"/>
    <property type="project" value="UniProtKB-EC"/>
</dbReference>
<dbReference type="InterPro" id="IPR029044">
    <property type="entry name" value="Nucleotide-diphossugar_trans"/>
</dbReference>
<proteinExistence type="inferred from homology"/>
<gene>
    <name evidence="7" type="ORF">KVV02_006560</name>
</gene>
<dbReference type="EMBL" id="JAIFTL010000070">
    <property type="protein sequence ID" value="KAG9324314.1"/>
    <property type="molecule type" value="Genomic_DNA"/>
</dbReference>
<dbReference type="AlphaFoldDB" id="A0A9P8A8J7"/>
<comment type="catalytic activity">
    <reaction evidence="6">
        <text>N-acetyl-alpha-D-glucosamine 1-phosphate + UTP + H(+) = UDP-N-acetyl-alpha-D-glucosamine + diphosphate</text>
        <dbReference type="Rhea" id="RHEA:13509"/>
        <dbReference type="ChEBI" id="CHEBI:15378"/>
        <dbReference type="ChEBI" id="CHEBI:33019"/>
        <dbReference type="ChEBI" id="CHEBI:46398"/>
        <dbReference type="ChEBI" id="CHEBI:57705"/>
        <dbReference type="ChEBI" id="CHEBI:57776"/>
        <dbReference type="EC" id="2.7.7.23"/>
    </reaction>
</comment>
<dbReference type="PANTHER" id="PTHR11952">
    <property type="entry name" value="UDP- GLUCOSE PYROPHOSPHORYLASE"/>
    <property type="match status" value="1"/>
</dbReference>
<evidence type="ECO:0000256" key="4">
    <source>
        <dbReference type="ARBA" id="ARBA00022679"/>
    </source>
</evidence>
<keyword evidence="5" id="KW-0548">Nucleotidyltransferase</keyword>
<reference evidence="7" key="1">
    <citation type="submission" date="2021-07" db="EMBL/GenBank/DDBJ databases">
        <title>Draft genome of Mortierella alpina, strain LL118, isolated from an aspen leaf litter sample.</title>
        <authorList>
            <person name="Yang S."/>
            <person name="Vinatzer B.A."/>
        </authorList>
    </citation>
    <scope>NUCLEOTIDE SEQUENCE</scope>
    <source>
        <strain evidence="7">LL118</strain>
    </source>
</reference>
<dbReference type="FunFam" id="3.90.550.10:FF:000075">
    <property type="entry name" value="Probable UDP-N-acetylglucosamine pyrophosphorylase"/>
    <property type="match status" value="1"/>
</dbReference>
<comment type="similarity">
    <text evidence="2">Belongs to the UDPGP type 1 family.</text>
</comment>